<reference evidence="2" key="1">
    <citation type="submission" date="2023-07" db="EMBL/GenBank/DDBJ databases">
        <title>Chryseobacterium sp. GMJ5 Genome sequencing and assembly.</title>
        <authorList>
            <person name="Jung Y."/>
        </authorList>
    </citation>
    <scope>NUCLEOTIDE SEQUENCE [LARGE SCALE GENOMIC DNA]</scope>
    <source>
        <strain evidence="2">GMJ5</strain>
    </source>
</reference>
<dbReference type="EMBL" id="JAOTEN010000001">
    <property type="protein sequence ID" value="MCU7613057.1"/>
    <property type="molecule type" value="Genomic_DNA"/>
</dbReference>
<proteinExistence type="predicted"/>
<dbReference type="RefSeq" id="WP_262988907.1">
    <property type="nucleotide sequence ID" value="NZ_JAOTEN010000001.1"/>
</dbReference>
<comment type="caution">
    <text evidence="1">The sequence shown here is derived from an EMBL/GenBank/DDBJ whole genome shotgun (WGS) entry which is preliminary data.</text>
</comment>
<evidence type="ECO:0008006" key="3">
    <source>
        <dbReference type="Google" id="ProtNLM"/>
    </source>
</evidence>
<name>A0ABT2VSU1_9FLAO</name>
<sequence>MKHIHHIFSGVFLLFILNVSCKEHAVKASAAPFTEDKIPNDTVIATSGIYLVSPDEKEINSLKKSMGEENFYTAADDSNFYISKISSRVKERLVPVKFQNINFKDEQFVFDKKAQKNAWLIIDYNKGNKPQTYSLTDFYSRLDQKNNISEKNNSGIDEYAQNNEFTSFTFDINGDGKEDQIFSSKRNMGDRLVVFLSNRNGYSEQLQSTNFSQDGGNQVSKIMKNGNGFTIETNFPQGTDKYTYFVNYENSHFMVNKVVHEISSWQQKNETVKVCEFNPHLTLQQDSDEVFNTLIEAEKKAKCVTKKAY</sequence>
<gene>
    <name evidence="1" type="ORF">N0B16_01260</name>
</gene>
<evidence type="ECO:0000313" key="1">
    <source>
        <dbReference type="EMBL" id="MCU7613057.1"/>
    </source>
</evidence>
<protein>
    <recommendedName>
        <fullName evidence="3">Lipoprotein</fullName>
    </recommendedName>
</protein>
<organism evidence="1 2">
    <name type="scientific">Chryseobacterium gilvum</name>
    <dbReference type="NCBI Taxonomy" id="2976534"/>
    <lineage>
        <taxon>Bacteria</taxon>
        <taxon>Pseudomonadati</taxon>
        <taxon>Bacteroidota</taxon>
        <taxon>Flavobacteriia</taxon>
        <taxon>Flavobacteriales</taxon>
        <taxon>Weeksellaceae</taxon>
        <taxon>Chryseobacterium group</taxon>
        <taxon>Chryseobacterium</taxon>
    </lineage>
</organism>
<accession>A0ABT2VSU1</accession>
<evidence type="ECO:0000313" key="2">
    <source>
        <dbReference type="Proteomes" id="UP001208114"/>
    </source>
</evidence>
<keyword evidence="2" id="KW-1185">Reference proteome</keyword>
<dbReference type="Proteomes" id="UP001208114">
    <property type="component" value="Unassembled WGS sequence"/>
</dbReference>